<dbReference type="PROSITE" id="PS00149">
    <property type="entry name" value="SULFATASE_2"/>
    <property type="match status" value="1"/>
</dbReference>
<dbReference type="PANTHER" id="PTHR10342:SF274">
    <property type="entry name" value="ARYLSULFATASE B"/>
    <property type="match status" value="1"/>
</dbReference>
<name>A0ABM0MBV5_SACKO</name>
<evidence type="ECO:0000313" key="9">
    <source>
        <dbReference type="Proteomes" id="UP000694865"/>
    </source>
</evidence>
<reference evidence="10" key="1">
    <citation type="submission" date="2025-08" db="UniProtKB">
        <authorList>
            <consortium name="RefSeq"/>
        </authorList>
    </citation>
    <scope>IDENTIFICATION</scope>
    <source>
        <tissue evidence="10">Testes</tissue>
    </source>
</reference>
<dbReference type="InterPro" id="IPR000917">
    <property type="entry name" value="Sulfatase_N"/>
</dbReference>
<sequence length="269" mass="30221">MSISVLLTVPVLFLSAFARCDSQPNIVFIFADDYGWNDIGYHNPIFQTPNLNSLAADGIKLENYYVAPVCTPSRGQLLTGRYAMRYGLVHRNIRPAQRMCLPLDEVTLPEKMKQAGYATHMVGKWHQGFYTPACIPTQRGFDSFFGFYICTEDYFTHSASGGFDLKRGETDPLFLYLAYQSVHAKYASVPQQYSDLYNGIIEDERRRTLAGMVTCMDEGIGNITKTLKDSGIWDNTILIFSNDNGGLPAHGGNNWPLRVRESLYECCSG</sequence>
<keyword evidence="5" id="KW-0106">Calcium</keyword>
<organism evidence="9 10">
    <name type="scientific">Saccoglossus kowalevskii</name>
    <name type="common">Acorn worm</name>
    <dbReference type="NCBI Taxonomy" id="10224"/>
    <lineage>
        <taxon>Eukaryota</taxon>
        <taxon>Metazoa</taxon>
        <taxon>Hemichordata</taxon>
        <taxon>Enteropneusta</taxon>
        <taxon>Harrimaniidae</taxon>
        <taxon>Saccoglossus</taxon>
    </lineage>
</organism>
<evidence type="ECO:0000256" key="5">
    <source>
        <dbReference type="ARBA" id="ARBA00022837"/>
    </source>
</evidence>
<evidence type="ECO:0000256" key="6">
    <source>
        <dbReference type="ARBA" id="ARBA00023180"/>
    </source>
</evidence>
<keyword evidence="6" id="KW-0325">Glycoprotein</keyword>
<dbReference type="PANTHER" id="PTHR10342">
    <property type="entry name" value="ARYLSULFATASE"/>
    <property type="match status" value="1"/>
</dbReference>
<dbReference type="InterPro" id="IPR024607">
    <property type="entry name" value="Sulfatase_CS"/>
</dbReference>
<dbReference type="RefSeq" id="XP_006817496.1">
    <property type="nucleotide sequence ID" value="XM_006817433.1"/>
</dbReference>
<comment type="cofactor">
    <cofactor evidence="1">
        <name>Ca(2+)</name>
        <dbReference type="ChEBI" id="CHEBI:29108"/>
    </cofactor>
</comment>
<evidence type="ECO:0000256" key="2">
    <source>
        <dbReference type="ARBA" id="ARBA00008779"/>
    </source>
</evidence>
<keyword evidence="7" id="KW-0732">Signal</keyword>
<keyword evidence="4" id="KW-0378">Hydrolase</keyword>
<evidence type="ECO:0000256" key="1">
    <source>
        <dbReference type="ARBA" id="ARBA00001913"/>
    </source>
</evidence>
<evidence type="ECO:0000256" key="7">
    <source>
        <dbReference type="SAM" id="SignalP"/>
    </source>
</evidence>
<feature type="signal peptide" evidence="7">
    <location>
        <begin position="1"/>
        <end position="22"/>
    </location>
</feature>
<dbReference type="GeneID" id="100373775"/>
<feature type="non-terminal residue" evidence="10">
    <location>
        <position position="269"/>
    </location>
</feature>
<feature type="chain" id="PRO_5047236908" evidence="7">
    <location>
        <begin position="23"/>
        <end position="269"/>
    </location>
</feature>
<keyword evidence="3" id="KW-0479">Metal-binding</keyword>
<dbReference type="Proteomes" id="UP000694865">
    <property type="component" value="Unplaced"/>
</dbReference>
<protein>
    <submittedName>
        <fullName evidence="10">Arylsulfatase B-like</fullName>
    </submittedName>
</protein>
<dbReference type="PROSITE" id="PS00523">
    <property type="entry name" value="SULFATASE_1"/>
    <property type="match status" value="1"/>
</dbReference>
<evidence type="ECO:0000256" key="3">
    <source>
        <dbReference type="ARBA" id="ARBA00022723"/>
    </source>
</evidence>
<proteinExistence type="inferred from homology"/>
<evidence type="ECO:0000256" key="4">
    <source>
        <dbReference type="ARBA" id="ARBA00022801"/>
    </source>
</evidence>
<dbReference type="CDD" id="cd16029">
    <property type="entry name" value="4-S"/>
    <property type="match status" value="1"/>
</dbReference>
<accession>A0ABM0MBV5</accession>
<dbReference type="InterPro" id="IPR017850">
    <property type="entry name" value="Alkaline_phosphatase_core_sf"/>
</dbReference>
<evidence type="ECO:0000313" key="10">
    <source>
        <dbReference type="RefSeq" id="XP_006817496.1"/>
    </source>
</evidence>
<gene>
    <name evidence="10" type="primary">LOC100373775</name>
</gene>
<dbReference type="Pfam" id="PF00884">
    <property type="entry name" value="Sulfatase"/>
    <property type="match status" value="1"/>
</dbReference>
<comment type="similarity">
    <text evidence="2">Belongs to the sulfatase family.</text>
</comment>
<dbReference type="InterPro" id="IPR047115">
    <property type="entry name" value="ARSB"/>
</dbReference>
<dbReference type="Gene3D" id="3.40.720.10">
    <property type="entry name" value="Alkaline Phosphatase, subunit A"/>
    <property type="match status" value="2"/>
</dbReference>
<dbReference type="SUPFAM" id="SSF53649">
    <property type="entry name" value="Alkaline phosphatase-like"/>
    <property type="match status" value="1"/>
</dbReference>
<feature type="domain" description="Sulfatase N-terminal" evidence="8">
    <location>
        <begin position="24"/>
        <end position="246"/>
    </location>
</feature>
<evidence type="ECO:0000259" key="8">
    <source>
        <dbReference type="Pfam" id="PF00884"/>
    </source>
</evidence>
<keyword evidence="9" id="KW-1185">Reference proteome</keyword>